<accession>A0A2P4R6V6</accession>
<organism evidence="1">
    <name type="scientific">Companilactobacillus formosensis</name>
    <dbReference type="NCBI Taxonomy" id="1617889"/>
    <lineage>
        <taxon>Bacteria</taxon>
        <taxon>Bacillati</taxon>
        <taxon>Bacillota</taxon>
        <taxon>Bacilli</taxon>
        <taxon>Lactobacillales</taxon>
        <taxon>Lactobacillaceae</taxon>
        <taxon>Companilactobacillus</taxon>
    </lineage>
</organism>
<proteinExistence type="predicted"/>
<reference evidence="1" key="1">
    <citation type="submission" date="2018-01" db="EMBL/GenBank/DDBJ databases">
        <title>Genome sequnecing of Lactobacillus formosensis KACC 18721.</title>
        <authorList>
            <person name="Kim S.-J."/>
            <person name="Heo J."/>
        </authorList>
    </citation>
    <scope>NUCLEOTIDE SEQUENCE</scope>
    <source>
        <strain evidence="1">KACC 18721</strain>
    </source>
</reference>
<dbReference type="EMBL" id="PPWZ01000034">
    <property type="protein sequence ID" value="POH36994.1"/>
    <property type="molecule type" value="Genomic_DNA"/>
</dbReference>
<comment type="caution">
    <text evidence="1">The sequence shown here is derived from an EMBL/GenBank/DDBJ whole genome shotgun (WGS) entry which is preliminary data.</text>
</comment>
<dbReference type="AlphaFoldDB" id="A0A2P4R6V6"/>
<gene>
    <name evidence="1" type="ORF">C2R26_05585</name>
</gene>
<sequence>MVGTIQKKKVIIMFTYIQIFSNDTVDFKGYAYYEFIRNNLSLTLSRGVRPLKRTIIPLDKILFLNIEKFYGEDLIRFIYNKKIFSFINTGYGESLYLENHISKTIN</sequence>
<name>A0A2P4R6V6_9LACO</name>
<evidence type="ECO:0000313" key="1">
    <source>
        <dbReference type="EMBL" id="POH36994.1"/>
    </source>
</evidence>
<protein>
    <submittedName>
        <fullName evidence="1">Uncharacterized protein</fullName>
    </submittedName>
</protein>